<keyword evidence="1" id="KW-0723">Serine/threonine-protein kinase</keyword>
<evidence type="ECO:0000256" key="7">
    <source>
        <dbReference type="ARBA" id="ARBA00023137"/>
    </source>
</evidence>
<comment type="catalytic activity">
    <reaction evidence="10">
        <text>L-tyrosyl-[protein] + ATP = O-phospho-L-tyrosyl-[protein] + ADP + H(+)</text>
        <dbReference type="Rhea" id="RHEA:10596"/>
        <dbReference type="Rhea" id="RHEA-COMP:10136"/>
        <dbReference type="Rhea" id="RHEA-COMP:20101"/>
        <dbReference type="ChEBI" id="CHEBI:15378"/>
        <dbReference type="ChEBI" id="CHEBI:30616"/>
        <dbReference type="ChEBI" id="CHEBI:46858"/>
        <dbReference type="ChEBI" id="CHEBI:61978"/>
        <dbReference type="ChEBI" id="CHEBI:456216"/>
        <dbReference type="EC" id="2.7.12.2"/>
    </reaction>
</comment>
<evidence type="ECO:0000313" key="12">
    <source>
        <dbReference type="Ensembl" id="ENSCCRP00020091991.1"/>
    </source>
</evidence>
<evidence type="ECO:0000256" key="8">
    <source>
        <dbReference type="ARBA" id="ARBA00049014"/>
    </source>
</evidence>
<evidence type="ECO:0000256" key="3">
    <source>
        <dbReference type="ARBA" id="ARBA00022679"/>
    </source>
</evidence>
<dbReference type="InterPro" id="IPR000719">
    <property type="entry name" value="Prot_kinase_dom"/>
</dbReference>
<evidence type="ECO:0000256" key="1">
    <source>
        <dbReference type="ARBA" id="ARBA00022527"/>
    </source>
</evidence>
<comment type="catalytic activity">
    <reaction evidence="9">
        <text>L-threonyl-[protein] + ATP = O-phospho-L-threonyl-[protein] + ADP + H(+)</text>
        <dbReference type="Rhea" id="RHEA:46608"/>
        <dbReference type="Rhea" id="RHEA-COMP:11060"/>
        <dbReference type="Rhea" id="RHEA-COMP:11605"/>
        <dbReference type="ChEBI" id="CHEBI:15378"/>
        <dbReference type="ChEBI" id="CHEBI:30013"/>
        <dbReference type="ChEBI" id="CHEBI:30616"/>
        <dbReference type="ChEBI" id="CHEBI:61977"/>
        <dbReference type="ChEBI" id="CHEBI:456216"/>
        <dbReference type="EC" id="2.7.12.2"/>
    </reaction>
</comment>
<dbReference type="GO" id="GO:0070161">
    <property type="term" value="C:anchoring junction"/>
    <property type="evidence" value="ECO:0007669"/>
    <property type="project" value="UniProtKB-ARBA"/>
</dbReference>
<dbReference type="PANTHER" id="PTHR47448">
    <property type="entry name" value="DUAL SPECIFICITY MITOGEN-ACTIVATED PROTEIN KINASE KINASE DSOR1-LIKE PROTEIN"/>
    <property type="match status" value="1"/>
</dbReference>
<protein>
    <submittedName>
        <fullName evidence="12">Mitogen-activated protein kinase kinase 2b</fullName>
    </submittedName>
</protein>
<accession>A0A8C2J9I1</accession>
<organism evidence="12 13">
    <name type="scientific">Cyprinus carpio</name>
    <name type="common">Common carp</name>
    <dbReference type="NCBI Taxonomy" id="7962"/>
    <lineage>
        <taxon>Eukaryota</taxon>
        <taxon>Metazoa</taxon>
        <taxon>Chordata</taxon>
        <taxon>Craniata</taxon>
        <taxon>Vertebrata</taxon>
        <taxon>Euteleostomi</taxon>
        <taxon>Actinopterygii</taxon>
        <taxon>Neopterygii</taxon>
        <taxon>Teleostei</taxon>
        <taxon>Ostariophysi</taxon>
        <taxon>Cypriniformes</taxon>
        <taxon>Cyprinidae</taxon>
        <taxon>Cyprininae</taxon>
        <taxon>Cyprinus</taxon>
    </lineage>
</organism>
<dbReference type="Gene3D" id="1.10.510.10">
    <property type="entry name" value="Transferase(Phosphotransferase) domain 1"/>
    <property type="match status" value="1"/>
</dbReference>
<feature type="domain" description="Protein kinase" evidence="11">
    <location>
        <begin position="1"/>
        <end position="214"/>
    </location>
</feature>
<dbReference type="PROSITE" id="PS50011">
    <property type="entry name" value="PROTEIN_KINASE_DOM"/>
    <property type="match status" value="1"/>
</dbReference>
<proteinExistence type="predicted"/>
<dbReference type="Proteomes" id="UP000694701">
    <property type="component" value="Unplaced"/>
</dbReference>
<dbReference type="GO" id="GO:0004713">
    <property type="term" value="F:protein tyrosine kinase activity"/>
    <property type="evidence" value="ECO:0007669"/>
    <property type="project" value="UniProtKB-KW"/>
</dbReference>
<keyword evidence="4" id="KW-0547">Nucleotide-binding</keyword>
<dbReference type="InterPro" id="IPR050915">
    <property type="entry name" value="MAP_kinase_kinase"/>
</dbReference>
<evidence type="ECO:0000313" key="13">
    <source>
        <dbReference type="Proteomes" id="UP000694701"/>
    </source>
</evidence>
<dbReference type="GO" id="GO:0031982">
    <property type="term" value="C:vesicle"/>
    <property type="evidence" value="ECO:0007669"/>
    <property type="project" value="UniProtKB-ARBA"/>
</dbReference>
<dbReference type="GO" id="GO:0004674">
    <property type="term" value="F:protein serine/threonine kinase activity"/>
    <property type="evidence" value="ECO:0007669"/>
    <property type="project" value="UniProtKB-KW"/>
</dbReference>
<keyword evidence="6" id="KW-0067">ATP-binding</keyword>
<dbReference type="Ensembl" id="ENSCCRT00020100519.1">
    <property type="protein sequence ID" value="ENSCCRP00020091991.1"/>
    <property type="gene ID" value="ENSCCRG00020042106.1"/>
</dbReference>
<dbReference type="GO" id="GO:0005524">
    <property type="term" value="F:ATP binding"/>
    <property type="evidence" value="ECO:0007669"/>
    <property type="project" value="UniProtKB-KW"/>
</dbReference>
<dbReference type="SMART" id="SM00220">
    <property type="entry name" value="S_TKc"/>
    <property type="match status" value="1"/>
</dbReference>
<dbReference type="GO" id="GO:0005739">
    <property type="term" value="C:mitochondrion"/>
    <property type="evidence" value="ECO:0007669"/>
    <property type="project" value="UniProtKB-ARBA"/>
</dbReference>
<sequence>TWCDSCFFIPKYPQDFIHTHKLRIAKISAVIIIRCCLFLFTDVKPSNILVNSRGEIKLCDFGVSGQLIDSMANSFVGTRSYMSPERLQGTHYSVQSDVWSMGLSLVELAIGRYPIPPPDAKELEGIFGRAVMDVGQAETHSTSARPRPPGRPVSGQGPVMAIFELLDYIVNEPPPKLPHGVFTPDFQDFVTKCLIKNPADRADLKMLTVRARFFRLNPVYCNKYT</sequence>
<comment type="catalytic activity">
    <reaction evidence="8">
        <text>L-seryl-[protein] + ATP = O-phospho-L-seryl-[protein] + ADP + H(+)</text>
        <dbReference type="Rhea" id="RHEA:17989"/>
        <dbReference type="Rhea" id="RHEA-COMP:9863"/>
        <dbReference type="Rhea" id="RHEA-COMP:11604"/>
        <dbReference type="ChEBI" id="CHEBI:15378"/>
        <dbReference type="ChEBI" id="CHEBI:29999"/>
        <dbReference type="ChEBI" id="CHEBI:30616"/>
        <dbReference type="ChEBI" id="CHEBI:83421"/>
        <dbReference type="ChEBI" id="CHEBI:456216"/>
        <dbReference type="EC" id="2.7.12.2"/>
    </reaction>
</comment>
<keyword evidence="3" id="KW-0808">Transferase</keyword>
<dbReference type="Pfam" id="PF00069">
    <property type="entry name" value="Pkinase"/>
    <property type="match status" value="1"/>
</dbReference>
<keyword evidence="7" id="KW-0829">Tyrosine-protein kinase</keyword>
<evidence type="ECO:0000256" key="2">
    <source>
        <dbReference type="ARBA" id="ARBA00022553"/>
    </source>
</evidence>
<dbReference type="GO" id="GO:0004708">
    <property type="term" value="F:MAP kinase kinase activity"/>
    <property type="evidence" value="ECO:0007669"/>
    <property type="project" value="UniProtKB-EC"/>
</dbReference>
<evidence type="ECO:0000256" key="9">
    <source>
        <dbReference type="ARBA" id="ARBA00049299"/>
    </source>
</evidence>
<evidence type="ECO:0000256" key="5">
    <source>
        <dbReference type="ARBA" id="ARBA00022777"/>
    </source>
</evidence>
<dbReference type="SUPFAM" id="SSF56112">
    <property type="entry name" value="Protein kinase-like (PK-like)"/>
    <property type="match status" value="1"/>
</dbReference>
<dbReference type="PANTHER" id="PTHR47448:SF3">
    <property type="entry name" value="MITOGEN-ACTIVATED PROTEIN KINASE KINASE 2"/>
    <property type="match status" value="1"/>
</dbReference>
<reference evidence="12" key="1">
    <citation type="submission" date="2025-08" db="UniProtKB">
        <authorList>
            <consortium name="Ensembl"/>
        </authorList>
    </citation>
    <scope>IDENTIFICATION</scope>
</reference>
<name>A0A8C2J9I1_CYPCA</name>
<dbReference type="InterPro" id="IPR011009">
    <property type="entry name" value="Kinase-like_dom_sf"/>
</dbReference>
<keyword evidence="2" id="KW-0597">Phosphoprotein</keyword>
<dbReference type="AlphaFoldDB" id="A0A8C2J9I1"/>
<evidence type="ECO:0000256" key="10">
    <source>
        <dbReference type="ARBA" id="ARBA00051693"/>
    </source>
</evidence>
<evidence type="ECO:0000256" key="6">
    <source>
        <dbReference type="ARBA" id="ARBA00022840"/>
    </source>
</evidence>
<keyword evidence="5" id="KW-0418">Kinase</keyword>
<evidence type="ECO:0000256" key="4">
    <source>
        <dbReference type="ARBA" id="ARBA00022741"/>
    </source>
</evidence>
<evidence type="ECO:0000259" key="11">
    <source>
        <dbReference type="PROSITE" id="PS50011"/>
    </source>
</evidence>